<feature type="compositionally biased region" description="Low complexity" evidence="2">
    <location>
        <begin position="273"/>
        <end position="282"/>
    </location>
</feature>
<dbReference type="EMBL" id="CP118375">
    <property type="protein sequence ID" value="WFD41389.1"/>
    <property type="molecule type" value="Genomic_DNA"/>
</dbReference>
<organism evidence="4 5">
    <name type="scientific">Malassezia psittaci</name>
    <dbReference type="NCBI Taxonomy" id="1821823"/>
    <lineage>
        <taxon>Eukaryota</taxon>
        <taxon>Fungi</taxon>
        <taxon>Dikarya</taxon>
        <taxon>Basidiomycota</taxon>
        <taxon>Ustilaginomycotina</taxon>
        <taxon>Malasseziomycetes</taxon>
        <taxon>Malasseziales</taxon>
        <taxon>Malasseziaceae</taxon>
        <taxon>Malassezia</taxon>
    </lineage>
</organism>
<dbReference type="InterPro" id="IPR002068">
    <property type="entry name" value="A-crystallin/Hsp20_dom"/>
</dbReference>
<feature type="compositionally biased region" description="Polar residues" evidence="2">
    <location>
        <begin position="63"/>
        <end position="74"/>
    </location>
</feature>
<dbReference type="Gene3D" id="2.60.40.790">
    <property type="match status" value="1"/>
</dbReference>
<feature type="region of interest" description="Disordered" evidence="2">
    <location>
        <begin position="55"/>
        <end position="123"/>
    </location>
</feature>
<gene>
    <name evidence="4" type="ORF">MPSI1_000016</name>
</gene>
<dbReference type="SUPFAM" id="SSF49764">
    <property type="entry name" value="HSP20-like chaperones"/>
    <property type="match status" value="1"/>
</dbReference>
<proteinExistence type="inferred from homology"/>
<comment type="similarity">
    <text evidence="1">Belongs to the small heat shock protein (HSP20) family.</text>
</comment>
<dbReference type="PROSITE" id="PS01031">
    <property type="entry name" value="SHSP"/>
    <property type="match status" value="1"/>
</dbReference>
<evidence type="ECO:0000313" key="4">
    <source>
        <dbReference type="EMBL" id="WFD41389.1"/>
    </source>
</evidence>
<reference evidence="4" key="1">
    <citation type="submission" date="2023-02" db="EMBL/GenBank/DDBJ databases">
        <title>Mating type loci evolution in Malassezia.</title>
        <authorList>
            <person name="Coelho M.A."/>
        </authorList>
    </citation>
    <scope>NUCLEOTIDE SEQUENCE</scope>
    <source>
        <strain evidence="4">CBS 14136</strain>
    </source>
</reference>
<evidence type="ECO:0000256" key="2">
    <source>
        <dbReference type="SAM" id="MobiDB-lite"/>
    </source>
</evidence>
<feature type="region of interest" description="Disordered" evidence="2">
    <location>
        <begin position="198"/>
        <end position="343"/>
    </location>
</feature>
<name>A0AAF0F7E6_9BASI</name>
<dbReference type="InterPro" id="IPR008978">
    <property type="entry name" value="HSP20-like_chaperone"/>
</dbReference>
<evidence type="ECO:0000256" key="1">
    <source>
        <dbReference type="PROSITE-ProRule" id="PRU00285"/>
    </source>
</evidence>
<accession>A0AAF0F7E6</accession>
<evidence type="ECO:0000313" key="5">
    <source>
        <dbReference type="Proteomes" id="UP001214628"/>
    </source>
</evidence>
<evidence type="ECO:0000259" key="3">
    <source>
        <dbReference type="PROSITE" id="PS01031"/>
    </source>
</evidence>
<feature type="domain" description="SHSP" evidence="3">
    <location>
        <begin position="353"/>
        <end position="458"/>
    </location>
</feature>
<dbReference type="CDD" id="cd00298">
    <property type="entry name" value="ACD_sHsps_p23-like"/>
    <property type="match status" value="1"/>
</dbReference>
<feature type="compositionally biased region" description="Polar residues" evidence="2">
    <location>
        <begin position="298"/>
        <end position="313"/>
    </location>
</feature>
<keyword evidence="5" id="KW-1185">Reference proteome</keyword>
<dbReference type="AlphaFoldDB" id="A0AAF0F7E6"/>
<protein>
    <recommendedName>
        <fullName evidence="3">SHSP domain-containing protein</fullName>
    </recommendedName>
</protein>
<dbReference type="Proteomes" id="UP001214628">
    <property type="component" value="Chromosome 1"/>
</dbReference>
<feature type="compositionally biased region" description="Basic and acidic residues" evidence="2">
    <location>
        <begin position="226"/>
        <end position="248"/>
    </location>
</feature>
<feature type="compositionally biased region" description="Polar residues" evidence="2">
    <location>
        <begin position="213"/>
        <end position="225"/>
    </location>
</feature>
<sequence>MVGDAEEGAVQQPVPILAARPNVMTSCSSQELDQDTDTLCARMTALAKLIDPKDSKAVKPAAETQNNTSASESWRSLLPEDDPSRFDHHTIPSGEQSWRSLLRVQSPGSDTDSHDMYLGPPGSFDHLSSGLDDDEDEEQVACGRRADLFVKRTSVTPIPIWNEHERLPNMYELETASKDAGEKPRIHAISCDSSSNLYVRPMRPRSMDGAASYDNNTTHQTAESAHTTDSRPSLDKGTTDVNHNDREQWPTSSRRQLPPGYALLAKNRTPRMSSLSLSPPSLCHSQRRDSPIALSRYSEPSQCLNPHRSQLDNMRSDAEPAGNDHSTSRRDSVPQICTPDSCSSGQTTLHGTELVQTCDTRMTLMSTEYQYTLSLNVPHFSLEGITVATKGFNRRTLYILATRWDNGENEFFERRVTFGADADMTAIRARFDGEHLHVEIPRKVWIHPMSRISPVPASPSQPTSRSAQ</sequence>